<protein>
    <submittedName>
        <fullName evidence="1">Uncharacterized protein</fullName>
    </submittedName>
</protein>
<reference evidence="1" key="1">
    <citation type="submission" date="2015-06" db="EMBL/GenBank/DDBJ databases">
        <authorList>
            <person name="Nguyen H."/>
        </authorList>
    </citation>
    <scope>NUCLEOTIDE SEQUENCE</scope>
    <source>
        <strain evidence="1">DAOM 180753</strain>
    </source>
</reference>
<gene>
    <name evidence="1" type="ORF">VN97_g10505</name>
</gene>
<dbReference type="EMBL" id="LACB01000490">
    <property type="protein sequence ID" value="KAJ9482920.1"/>
    <property type="molecule type" value="Genomic_DNA"/>
</dbReference>
<sequence>DSIQIQFRFNSDSIQIQFTLKVPMPILEGINFINLVI</sequence>
<keyword evidence="2" id="KW-1185">Reference proteome</keyword>
<name>A0AAI9T8V4_PENTH</name>
<dbReference type="Proteomes" id="UP001227192">
    <property type="component" value="Unassembled WGS sequence"/>
</dbReference>
<feature type="non-terminal residue" evidence="1">
    <location>
        <position position="1"/>
    </location>
</feature>
<reference evidence="1" key="2">
    <citation type="journal article" date="2016" name="Fungal Biol.">
        <title>Ochratoxin A production by Penicillium thymicola.</title>
        <authorList>
            <person name="Nguyen H.D.T."/>
            <person name="McMullin D.R."/>
            <person name="Ponomareva E."/>
            <person name="Riley R."/>
            <person name="Pomraning K.R."/>
            <person name="Baker S.E."/>
            <person name="Seifert K.A."/>
        </authorList>
    </citation>
    <scope>NUCLEOTIDE SEQUENCE</scope>
    <source>
        <strain evidence="1">DAOM 180753</strain>
    </source>
</reference>
<comment type="caution">
    <text evidence="1">The sequence shown here is derived from an EMBL/GenBank/DDBJ whole genome shotgun (WGS) entry which is preliminary data.</text>
</comment>
<accession>A0AAI9T8V4</accession>
<evidence type="ECO:0000313" key="1">
    <source>
        <dbReference type="EMBL" id="KAJ9482920.1"/>
    </source>
</evidence>
<dbReference type="AlphaFoldDB" id="A0AAI9T8V4"/>
<evidence type="ECO:0000313" key="2">
    <source>
        <dbReference type="Proteomes" id="UP001227192"/>
    </source>
</evidence>
<proteinExistence type="predicted"/>
<organism evidence="1 2">
    <name type="scientific">Penicillium thymicola</name>
    <dbReference type="NCBI Taxonomy" id="293382"/>
    <lineage>
        <taxon>Eukaryota</taxon>
        <taxon>Fungi</taxon>
        <taxon>Dikarya</taxon>
        <taxon>Ascomycota</taxon>
        <taxon>Pezizomycotina</taxon>
        <taxon>Eurotiomycetes</taxon>
        <taxon>Eurotiomycetidae</taxon>
        <taxon>Eurotiales</taxon>
        <taxon>Aspergillaceae</taxon>
        <taxon>Penicillium</taxon>
    </lineage>
</organism>